<dbReference type="GO" id="GO:0016618">
    <property type="term" value="F:hydroxypyruvate reductase [NAD(P)H] activity"/>
    <property type="evidence" value="ECO:0007669"/>
    <property type="project" value="TreeGrafter"/>
</dbReference>
<evidence type="ECO:0000256" key="2">
    <source>
        <dbReference type="ARBA" id="ARBA00023002"/>
    </source>
</evidence>
<dbReference type="InterPro" id="IPR036291">
    <property type="entry name" value="NAD(P)-bd_dom_sf"/>
</dbReference>
<dbReference type="CDD" id="cd05301">
    <property type="entry name" value="GDH"/>
    <property type="match status" value="2"/>
</dbReference>
<dbReference type="PROSITE" id="PS00065">
    <property type="entry name" value="D_2_HYDROXYACID_DH_1"/>
    <property type="match status" value="2"/>
</dbReference>
<sequence length="728" mass="79805">MQIMVQGQGQIQVHPALPDGAVKLSRSRLIAPMMTRKSQHQDQALRDSPIKDVAQKNWRMQSVCVRRLWGSARVSRLLKVTNINRSVRQLQHKKVMEDNKPWALTSERGEGFVEDLTNIRKHFQILCYKDFLQNPQLHGPKIQAMLVWGKTPPTDPSTLRSLPSLKVVANGGVGIDHLDVPYINSLGVKVTNTPGVVSDATADMAMGLLLASARKIVQGHQISVDPNTTNHKPQSLMGVEVTGSTMGIIGMGHIGCRIAQRGKGFDMKILYHNRNRRSVEEEQAVGATFCEKMDDLLKESDFVVLAVNLSPETTGLISTRELNLMKPTATLVNISRGRVVDQDALVKALKSETILAAALDVTYPEPLPRDHPLLGLPNVLITPHVGTDTLSTSRKMVQRMVMEDDKPWALVSGVVEHGVYEDLTPIIKQHFQILCYKDFLQNPQLHGPKIQAVLVWNNIPPTDPSTLRSLPSLKVVANGGVGIDHLDVPYINSLGVKVTNTPGVVSDATADMAMGLLLASARKIVQGHQISVDPNTTNHKPQSLMGVEVTGSTMGIIGMGHIGCRIAQRGKGFDMKILYHNRNRRSVEEEQAVGATYCEKMDDLLKESDFVVLAVNLSPETTGLISTRELNLMKPTATLVNISRGRVVDQDALVKALQSETILAAALDVTYPEPLPRDHPLLGLLNVLITPHVGTDTLSTSRKIVQRMVENAVAVLKGQSIPNEVKPK</sequence>
<accession>A0AAN8CVG2</accession>
<comment type="caution">
    <text evidence="5">The sequence shown here is derived from an EMBL/GenBank/DDBJ whole genome shotgun (WGS) entry which is preliminary data.</text>
</comment>
<dbReference type="FunFam" id="3.40.50.720:FF:000462">
    <property type="entry name" value="Glyoxylate reductase (NADP+)"/>
    <property type="match status" value="2"/>
</dbReference>
<evidence type="ECO:0000313" key="6">
    <source>
        <dbReference type="Proteomes" id="UP001331515"/>
    </source>
</evidence>
<dbReference type="InterPro" id="IPR006140">
    <property type="entry name" value="D-isomer_DH_NAD-bd"/>
</dbReference>
<feature type="domain" description="D-isomer specific 2-hydroxyacid dehydrogenase catalytic" evidence="3">
    <location>
        <begin position="425"/>
        <end position="726"/>
    </location>
</feature>
<evidence type="ECO:0008006" key="7">
    <source>
        <dbReference type="Google" id="ProtNLM"/>
    </source>
</evidence>
<feature type="domain" description="D-isomer specific 2-hydroxyacid dehydrogenase NAD-binding" evidence="4">
    <location>
        <begin position="514"/>
        <end position="694"/>
    </location>
</feature>
<evidence type="ECO:0000259" key="3">
    <source>
        <dbReference type="Pfam" id="PF00389"/>
    </source>
</evidence>
<dbReference type="InterPro" id="IPR029752">
    <property type="entry name" value="D-isomer_DH_CS1"/>
</dbReference>
<dbReference type="SUPFAM" id="SSF51735">
    <property type="entry name" value="NAD(P)-binding Rossmann-fold domains"/>
    <property type="match status" value="2"/>
</dbReference>
<keyword evidence="2" id="KW-0560">Oxidoreductase</keyword>
<dbReference type="GO" id="GO:0030267">
    <property type="term" value="F:glyoxylate reductase (NADPH) activity"/>
    <property type="evidence" value="ECO:0007669"/>
    <property type="project" value="TreeGrafter"/>
</dbReference>
<proteinExistence type="inferred from homology"/>
<dbReference type="Gene3D" id="3.40.50.720">
    <property type="entry name" value="NAD(P)-binding Rossmann-like Domain"/>
    <property type="match status" value="4"/>
</dbReference>
<evidence type="ECO:0000259" key="4">
    <source>
        <dbReference type="Pfam" id="PF02826"/>
    </source>
</evidence>
<feature type="domain" description="D-isomer specific 2-hydroxyacid dehydrogenase NAD-binding" evidence="4">
    <location>
        <begin position="206"/>
        <end position="386"/>
    </location>
</feature>
<dbReference type="PANTHER" id="PTHR10996:SF257">
    <property type="entry name" value="GLYOXYLATE REDUCTASE 1"/>
    <property type="match status" value="1"/>
</dbReference>
<keyword evidence="6" id="KW-1185">Reference proteome</keyword>
<dbReference type="InterPro" id="IPR050223">
    <property type="entry name" value="D-isomer_2-hydroxyacid_DH"/>
</dbReference>
<dbReference type="GO" id="GO:0051287">
    <property type="term" value="F:NAD binding"/>
    <property type="evidence" value="ECO:0007669"/>
    <property type="project" value="InterPro"/>
</dbReference>
<dbReference type="Pfam" id="PF02826">
    <property type="entry name" value="2-Hacid_dh_C"/>
    <property type="match status" value="2"/>
</dbReference>
<dbReference type="AlphaFoldDB" id="A0AAN8CVG2"/>
<name>A0AAN8CVG2_CHAGU</name>
<dbReference type="Pfam" id="PF00389">
    <property type="entry name" value="2-Hacid_dh"/>
    <property type="match status" value="1"/>
</dbReference>
<protein>
    <recommendedName>
        <fullName evidence="7">2-ketogluconate reductase</fullName>
    </recommendedName>
</protein>
<gene>
    <name evidence="5" type="ORF">CgunFtcFv8_005382</name>
</gene>
<dbReference type="GO" id="GO:0005829">
    <property type="term" value="C:cytosol"/>
    <property type="evidence" value="ECO:0007669"/>
    <property type="project" value="TreeGrafter"/>
</dbReference>
<reference evidence="5 6" key="1">
    <citation type="journal article" date="2023" name="Mol. Biol. Evol.">
        <title>Genomics of Secondarily Temperate Adaptation in the Only Non-Antarctic Icefish.</title>
        <authorList>
            <person name="Rivera-Colon A.G."/>
            <person name="Rayamajhi N."/>
            <person name="Minhas B.F."/>
            <person name="Madrigal G."/>
            <person name="Bilyk K.T."/>
            <person name="Yoon V."/>
            <person name="Hune M."/>
            <person name="Gregory S."/>
            <person name="Cheng C.H.C."/>
            <person name="Catchen J.M."/>
        </authorList>
    </citation>
    <scope>NUCLEOTIDE SEQUENCE [LARGE SCALE GENOMIC DNA]</scope>
    <source>
        <tissue evidence="5">White muscle</tissue>
    </source>
</reference>
<evidence type="ECO:0000313" key="5">
    <source>
        <dbReference type="EMBL" id="KAK5911186.1"/>
    </source>
</evidence>
<organism evidence="5 6">
    <name type="scientific">Champsocephalus gunnari</name>
    <name type="common">Mackerel icefish</name>
    <dbReference type="NCBI Taxonomy" id="52237"/>
    <lineage>
        <taxon>Eukaryota</taxon>
        <taxon>Metazoa</taxon>
        <taxon>Chordata</taxon>
        <taxon>Craniata</taxon>
        <taxon>Vertebrata</taxon>
        <taxon>Euteleostomi</taxon>
        <taxon>Actinopterygii</taxon>
        <taxon>Neopterygii</taxon>
        <taxon>Teleostei</taxon>
        <taxon>Neoteleostei</taxon>
        <taxon>Acanthomorphata</taxon>
        <taxon>Eupercaria</taxon>
        <taxon>Perciformes</taxon>
        <taxon>Notothenioidei</taxon>
        <taxon>Channichthyidae</taxon>
        <taxon>Champsocephalus</taxon>
    </lineage>
</organism>
<dbReference type="InterPro" id="IPR006139">
    <property type="entry name" value="D-isomer_2_OHA_DH_cat_dom"/>
</dbReference>
<dbReference type="Proteomes" id="UP001331515">
    <property type="component" value="Unassembled WGS sequence"/>
</dbReference>
<evidence type="ECO:0000256" key="1">
    <source>
        <dbReference type="ARBA" id="ARBA00005854"/>
    </source>
</evidence>
<dbReference type="SUPFAM" id="SSF52283">
    <property type="entry name" value="Formate/glycerate dehydrogenase catalytic domain-like"/>
    <property type="match status" value="2"/>
</dbReference>
<dbReference type="PANTHER" id="PTHR10996">
    <property type="entry name" value="2-HYDROXYACID DEHYDROGENASE-RELATED"/>
    <property type="match status" value="1"/>
</dbReference>
<dbReference type="EMBL" id="JAURVH010001528">
    <property type="protein sequence ID" value="KAK5911186.1"/>
    <property type="molecule type" value="Genomic_DNA"/>
</dbReference>
<comment type="similarity">
    <text evidence="1">Belongs to the D-isomer specific 2-hydroxyacid dehydrogenase family.</text>
</comment>